<keyword evidence="2" id="KW-0964">Secreted</keyword>
<evidence type="ECO:0000256" key="1">
    <source>
        <dbReference type="ARBA" id="ARBA00004613"/>
    </source>
</evidence>
<dbReference type="PANTHER" id="PTHR11339">
    <property type="entry name" value="EXTRACELLULAR MATRIX GLYCOPROTEIN RELATED"/>
    <property type="match status" value="1"/>
</dbReference>
<evidence type="ECO:0000256" key="4">
    <source>
        <dbReference type="PROSITE-ProRule" id="PRU00039"/>
    </source>
</evidence>
<dbReference type="Ensembl" id="ENSATET00000063615.1">
    <property type="protein sequence ID" value="ENSATEP00000043818.1"/>
    <property type="gene ID" value="ENSATEG00000030174.1"/>
</dbReference>
<dbReference type="PROSITE" id="PS01225">
    <property type="entry name" value="CTCK_2"/>
    <property type="match status" value="1"/>
</dbReference>
<feature type="disulfide bond" evidence="4">
    <location>
        <begin position="24"/>
        <end position="78"/>
    </location>
</feature>
<protein>
    <recommendedName>
        <fullName evidence="5">CTCK domain-containing protein</fullName>
    </recommendedName>
</protein>
<comment type="caution">
    <text evidence="4">Lacks conserved residue(s) required for the propagation of feature annotation.</text>
</comment>
<dbReference type="Gene3D" id="2.10.90.10">
    <property type="entry name" value="Cystine-knot cytokines"/>
    <property type="match status" value="1"/>
</dbReference>
<evidence type="ECO:0000313" key="6">
    <source>
        <dbReference type="Ensembl" id="ENSATEP00000043818.1"/>
    </source>
</evidence>
<dbReference type="InterPro" id="IPR050780">
    <property type="entry name" value="Mucin_vWF_Thrombospondin_sf"/>
</dbReference>
<dbReference type="InterPro" id="IPR029034">
    <property type="entry name" value="Cystine-knot_cytokine"/>
</dbReference>
<proteinExistence type="predicted"/>
<dbReference type="InterPro" id="IPR006207">
    <property type="entry name" value="Cys_knot_C"/>
</dbReference>
<sequence>VSTTAVYLESDGCHAKDPVNITFCDGACGTFTFYSTKMRSLQHTCSCCTELASSERQIQLFCPDNTEITYTYTHIDACGCLKTECSVLGHSEMAATRFSIKSRRRRR</sequence>
<evidence type="ECO:0000259" key="5">
    <source>
        <dbReference type="PROSITE" id="PS01225"/>
    </source>
</evidence>
<reference evidence="6" key="2">
    <citation type="submission" date="2025-08" db="UniProtKB">
        <authorList>
            <consortium name="Ensembl"/>
        </authorList>
    </citation>
    <scope>IDENTIFICATION</scope>
</reference>
<accession>A0A7N6A769</accession>
<reference evidence="6" key="1">
    <citation type="submission" date="2021-04" db="EMBL/GenBank/DDBJ databases">
        <authorList>
            <consortium name="Wellcome Sanger Institute Data Sharing"/>
        </authorList>
    </citation>
    <scope>NUCLEOTIDE SEQUENCE [LARGE SCALE GENOMIC DNA]</scope>
</reference>
<reference evidence="6" key="3">
    <citation type="submission" date="2025-09" db="UniProtKB">
        <authorList>
            <consortium name="Ensembl"/>
        </authorList>
    </citation>
    <scope>IDENTIFICATION</scope>
</reference>
<dbReference type="InterPro" id="IPR006208">
    <property type="entry name" value="Glyco_hormone_CN"/>
</dbReference>
<dbReference type="OrthoDB" id="10071893at2759"/>
<dbReference type="Proteomes" id="UP000265040">
    <property type="component" value="Chromosome 3"/>
</dbReference>
<keyword evidence="3 4" id="KW-1015">Disulfide bond</keyword>
<feature type="disulfide bond" evidence="4">
    <location>
        <begin position="28"/>
        <end position="80"/>
    </location>
</feature>
<name>A0A7N6A769_ANATE</name>
<evidence type="ECO:0000256" key="2">
    <source>
        <dbReference type="ARBA" id="ARBA00022525"/>
    </source>
</evidence>
<feature type="disulfide bond" evidence="4">
    <location>
        <begin position="13"/>
        <end position="62"/>
    </location>
</feature>
<evidence type="ECO:0000256" key="3">
    <source>
        <dbReference type="ARBA" id="ARBA00023157"/>
    </source>
</evidence>
<dbReference type="GO" id="GO:0005576">
    <property type="term" value="C:extracellular region"/>
    <property type="evidence" value="ECO:0007669"/>
    <property type="project" value="UniProtKB-SubCell"/>
</dbReference>
<dbReference type="SUPFAM" id="SSF57501">
    <property type="entry name" value="Cystine-knot cytokines"/>
    <property type="match status" value="1"/>
</dbReference>
<dbReference type="SMART" id="SM00041">
    <property type="entry name" value="CT"/>
    <property type="match status" value="1"/>
</dbReference>
<dbReference type="InParanoid" id="A0A7N6A769"/>
<feature type="domain" description="CTCK" evidence="5">
    <location>
        <begin position="1"/>
        <end position="86"/>
    </location>
</feature>
<organism evidence="6 7">
    <name type="scientific">Anabas testudineus</name>
    <name type="common">Climbing perch</name>
    <name type="synonym">Anthias testudineus</name>
    <dbReference type="NCBI Taxonomy" id="64144"/>
    <lineage>
        <taxon>Eukaryota</taxon>
        <taxon>Metazoa</taxon>
        <taxon>Chordata</taxon>
        <taxon>Craniata</taxon>
        <taxon>Vertebrata</taxon>
        <taxon>Euteleostomi</taxon>
        <taxon>Actinopterygii</taxon>
        <taxon>Neopterygii</taxon>
        <taxon>Teleostei</taxon>
        <taxon>Neoteleostei</taxon>
        <taxon>Acanthomorphata</taxon>
        <taxon>Anabantaria</taxon>
        <taxon>Anabantiformes</taxon>
        <taxon>Anabantoidei</taxon>
        <taxon>Anabantidae</taxon>
        <taxon>Anabas</taxon>
    </lineage>
</organism>
<dbReference type="GeneTree" id="ENSGT01150000287025"/>
<keyword evidence="7" id="KW-1185">Reference proteome</keyword>
<dbReference type="PROSITE" id="PS01185">
    <property type="entry name" value="CTCK_1"/>
    <property type="match status" value="1"/>
</dbReference>
<dbReference type="AlphaFoldDB" id="A0A7N6A769"/>
<evidence type="ECO:0000313" key="7">
    <source>
        <dbReference type="Proteomes" id="UP000265040"/>
    </source>
</evidence>
<dbReference type="Pfam" id="PF00007">
    <property type="entry name" value="Cys_knot"/>
    <property type="match status" value="1"/>
</dbReference>
<comment type="subcellular location">
    <subcellularLocation>
        <location evidence="1">Secreted</location>
    </subcellularLocation>
</comment>